<keyword evidence="2" id="KW-0813">Transport</keyword>
<gene>
    <name evidence="4" type="ORF">ABE65_005345</name>
</gene>
<dbReference type="Pfam" id="PF03480">
    <property type="entry name" value="DctP"/>
    <property type="match status" value="1"/>
</dbReference>
<proteinExistence type="inferred from homology"/>
<dbReference type="GO" id="GO:0030288">
    <property type="term" value="C:outer membrane-bounded periplasmic space"/>
    <property type="evidence" value="ECO:0007669"/>
    <property type="project" value="InterPro"/>
</dbReference>
<dbReference type="InterPro" id="IPR018389">
    <property type="entry name" value="DctP_fam"/>
</dbReference>
<dbReference type="KEGG" id="fpn:ABE65_005345"/>
<dbReference type="STRING" id="1221500.ABE65_005345"/>
<organism evidence="4 5">
    <name type="scientific">Fictibacillus phosphorivorans</name>
    <dbReference type="NCBI Taxonomy" id="1221500"/>
    <lineage>
        <taxon>Bacteria</taxon>
        <taxon>Bacillati</taxon>
        <taxon>Bacillota</taxon>
        <taxon>Bacilli</taxon>
        <taxon>Bacillales</taxon>
        <taxon>Fictibacillaceae</taxon>
        <taxon>Fictibacillus</taxon>
    </lineage>
</organism>
<accession>A0A160IJK2</accession>
<evidence type="ECO:0000313" key="5">
    <source>
        <dbReference type="Proteomes" id="UP000076623"/>
    </source>
</evidence>
<keyword evidence="5" id="KW-1185">Reference proteome</keyword>
<dbReference type="PANTHER" id="PTHR33376">
    <property type="match status" value="1"/>
</dbReference>
<comment type="similarity">
    <text evidence="1">Belongs to the bacterial solute-binding protein 7 family.</text>
</comment>
<protein>
    <submittedName>
        <fullName evidence="4">C4-dicarboxylate ABC transporter</fullName>
    </submittedName>
</protein>
<evidence type="ECO:0000256" key="3">
    <source>
        <dbReference type="ARBA" id="ARBA00022729"/>
    </source>
</evidence>
<evidence type="ECO:0000256" key="1">
    <source>
        <dbReference type="ARBA" id="ARBA00009023"/>
    </source>
</evidence>
<dbReference type="PANTHER" id="PTHR33376:SF7">
    <property type="entry name" value="C4-DICARBOXYLATE-BINDING PROTEIN DCTB"/>
    <property type="match status" value="1"/>
</dbReference>
<dbReference type="InterPro" id="IPR038404">
    <property type="entry name" value="TRAP_DctP_sf"/>
</dbReference>
<dbReference type="RefSeq" id="WP_066392135.1">
    <property type="nucleotide sequence ID" value="NZ_CP015378.1"/>
</dbReference>
<keyword evidence="3" id="KW-0732">Signal</keyword>
<dbReference type="AlphaFoldDB" id="A0A160IJK2"/>
<dbReference type="PIRSF" id="PIRSF006470">
    <property type="entry name" value="DctB"/>
    <property type="match status" value="1"/>
</dbReference>
<dbReference type="NCBIfam" id="TIGR00787">
    <property type="entry name" value="dctP"/>
    <property type="match status" value="1"/>
</dbReference>
<dbReference type="Proteomes" id="UP000076623">
    <property type="component" value="Chromosome"/>
</dbReference>
<dbReference type="InterPro" id="IPR004682">
    <property type="entry name" value="TRAP_DctP"/>
</dbReference>
<dbReference type="Gene3D" id="3.40.190.170">
    <property type="entry name" value="Bacterial extracellular solute-binding protein, family 7"/>
    <property type="match status" value="1"/>
</dbReference>
<dbReference type="EMBL" id="CP015378">
    <property type="protein sequence ID" value="ANC76263.1"/>
    <property type="molecule type" value="Genomic_DNA"/>
</dbReference>
<evidence type="ECO:0000313" key="4">
    <source>
        <dbReference type="EMBL" id="ANC76263.1"/>
    </source>
</evidence>
<evidence type="ECO:0000256" key="2">
    <source>
        <dbReference type="ARBA" id="ARBA00022448"/>
    </source>
</evidence>
<reference evidence="4 5" key="1">
    <citation type="submission" date="2016-04" db="EMBL/GenBank/DDBJ databases">
        <title>Complete genome sequence of Fictibacillus phosphorivorans G25-29, a strain toxic to nematodes.</title>
        <authorList>
            <person name="Zheng Z."/>
        </authorList>
    </citation>
    <scope>NUCLEOTIDE SEQUENCE [LARGE SCALE GENOMIC DNA]</scope>
    <source>
        <strain evidence="4 5">G25-29</strain>
    </source>
</reference>
<name>A0A160IJK2_9BACL</name>
<dbReference type="GO" id="GO:0055085">
    <property type="term" value="P:transmembrane transport"/>
    <property type="evidence" value="ECO:0007669"/>
    <property type="project" value="InterPro"/>
</dbReference>
<sequence length="353" mass="40212">MKSFIGIALILIAGLAVSIWIGFHTKMAEGTLPFDDDQKGIQDQVVIKFSHVVAENTPKGLAAQRFAKRVNEKSNGQIKIEVIPNGGLYSDQEELEALQRGDVQMIAPATTKLSSFSPKWQVLDLPYAMPTSESIIKALNGDIGNTLLQSLEKKQIKGLALWINGFKQITTNDGPIVHPDHLKRQNLRIMPSKVLQKQFDLVGAKAVGLDFNDTYRLLESKELNGEENTISNIYSKKFFDVQSHLTISNHGFLGYAVIMNEEFWNNLTKQQQRIITEAMNEATRLNQRQSFAMNEEQLDLIEKNSSIHIHYLTEKEKREWAKRWEPVYRAFKSDIGEDLLSKMIQLRDSYKDF</sequence>
<dbReference type="NCBIfam" id="NF037995">
    <property type="entry name" value="TRAP_S1"/>
    <property type="match status" value="1"/>
</dbReference>